<dbReference type="SMART" id="SM00098">
    <property type="entry name" value="alkPPc"/>
    <property type="match status" value="1"/>
</dbReference>
<reference evidence="6 7" key="2">
    <citation type="journal article" date="2012" name="Environ. Microbiol.">
        <title>Characterization of the first alginolytic operons in a marine bacterium: from their emergence in marine Flavobacteriia to their independent transfers to marine Proteobacteria and human gut Bacteroides.</title>
        <authorList>
            <person name="Thomas F."/>
            <person name="Barbeyron T."/>
            <person name="Tonon T."/>
            <person name="Genicot S."/>
            <person name="Czjzek M."/>
            <person name="Michel G."/>
        </authorList>
    </citation>
    <scope>NUCLEOTIDE SEQUENCE [LARGE SCALE GENOMIC DNA]</scope>
    <source>
        <strain evidence="7">DSM 12802 / CCUG 47099 / CIP 106680 / NCIMB 13871 / Dsij</strain>
    </source>
</reference>
<feature type="signal peptide" evidence="5">
    <location>
        <begin position="1"/>
        <end position="26"/>
    </location>
</feature>
<evidence type="ECO:0000256" key="5">
    <source>
        <dbReference type="SAM" id="SignalP"/>
    </source>
</evidence>
<organism evidence="6 7">
    <name type="scientific">Zobellia galactanivorans (strain DSM 12802 / CCUG 47099 / CIP 106680 / NCIMB 13871 / Dsij)</name>
    <dbReference type="NCBI Taxonomy" id="63186"/>
    <lineage>
        <taxon>Bacteria</taxon>
        <taxon>Pseudomonadati</taxon>
        <taxon>Bacteroidota</taxon>
        <taxon>Flavobacteriia</taxon>
        <taxon>Flavobacteriales</taxon>
        <taxon>Flavobacteriaceae</taxon>
        <taxon>Zobellia</taxon>
    </lineage>
</organism>
<keyword evidence="7" id="KW-1185">Reference proteome</keyword>
<evidence type="ECO:0000313" key="7">
    <source>
        <dbReference type="Proteomes" id="UP000008898"/>
    </source>
</evidence>
<dbReference type="HOGENOM" id="CLU_008539_6_2_10"/>
<name>G0L3M1_ZOBGA</name>
<evidence type="ECO:0000256" key="3">
    <source>
        <dbReference type="PIRSR" id="PIRSR601952-2"/>
    </source>
</evidence>
<keyword evidence="1" id="KW-0597">Phosphoprotein</keyword>
<keyword evidence="5" id="KW-0732">Signal</keyword>
<sequence length="469" mass="52166">MNRRKFFRNGSLATLGTALLHPISGAANTIKYDSKNKKAKNIIVIVSDGMSTGTLNMTDLYLSRKTGKCSNWLQLYKDNKVSRSLMDMASASSIVTDSAAASSSWGGGVRIANGSLNVSQNGEEHLPIWQKFKQAGKKAGCVTTVPITHATPAGFCINSKSRNAQEQIAEKYLEYKFDVMMGGGNNYFAPEKRKDKKDMYEAFASNGYEVVKTRNDMFSASIDKPILGVFHDNGLPYTIDRQNSKELLQKVPTLGEMTQKAIEAMKDHPKGFVLQVEAGKVDWAAHGNDIAGLIYDQTAHDEAIQIAMHFAEQDGETLIIITTDHGNANPGVIYGTEANDNFDTIQKYKHTNEWILNGIGKETSISQVKERVNYANNFAITNEECEQLLSYYANLKTEDGLYNPKHLPFKILAKIQEQHNSVGWISMQHSADYVELALYGPGNHLLKPFIKNTDLHYLMLEAAEIENKF</sequence>
<dbReference type="Gene3D" id="1.10.60.40">
    <property type="match status" value="1"/>
</dbReference>
<protein>
    <submittedName>
        <fullName evidence="6">Alkaline phosphatase</fullName>
        <ecNumber evidence="6">3.1.3.1</ecNumber>
    </submittedName>
</protein>
<feature type="binding site" evidence="3">
    <location>
        <position position="151"/>
    </location>
    <ligand>
        <name>Mg(2+)</name>
        <dbReference type="ChEBI" id="CHEBI:18420"/>
    </ligand>
</feature>
<reference evidence="7" key="1">
    <citation type="submission" date="2009-07" db="EMBL/GenBank/DDBJ databases">
        <title>Complete genome sequence of Zobellia galactanivorans Dsij.</title>
        <authorList>
            <consortium name="Genoscope - CEA"/>
        </authorList>
    </citation>
    <scope>NUCLEOTIDE SEQUENCE [LARGE SCALE GENOMIC DNA]</scope>
    <source>
        <strain evidence="7">DSM 12802 / CCUG 47099 / CIP 106680 / NCIMB 13871 / Dsij</strain>
    </source>
</reference>
<dbReference type="InterPro" id="IPR001952">
    <property type="entry name" value="Alkaline_phosphatase"/>
</dbReference>
<dbReference type="AlphaFoldDB" id="G0L3M1"/>
<comment type="cofactor">
    <cofactor evidence="3">
        <name>Mg(2+)</name>
        <dbReference type="ChEBI" id="CHEBI:18420"/>
    </cofactor>
    <text evidence="3">Binds 1 Mg(2+) ion.</text>
</comment>
<dbReference type="GO" id="GO:0004035">
    <property type="term" value="F:alkaline phosphatase activity"/>
    <property type="evidence" value="ECO:0007669"/>
    <property type="project" value="UniProtKB-EC"/>
</dbReference>
<feature type="binding site" evidence="3">
    <location>
        <position position="149"/>
    </location>
    <ligand>
        <name>Mg(2+)</name>
        <dbReference type="ChEBI" id="CHEBI:18420"/>
    </ligand>
</feature>
<dbReference type="Pfam" id="PF00245">
    <property type="entry name" value="Alk_phosphatase"/>
    <property type="match status" value="1"/>
</dbReference>
<keyword evidence="3" id="KW-0862">Zinc</keyword>
<dbReference type="GO" id="GO:0046872">
    <property type="term" value="F:metal ion binding"/>
    <property type="evidence" value="ECO:0007669"/>
    <property type="project" value="UniProtKB-KW"/>
</dbReference>
<keyword evidence="3" id="KW-0460">Magnesium</keyword>
<feature type="active site" description="Phosphoserine intermediate" evidence="2">
    <location>
        <position position="98"/>
    </location>
</feature>
<feature type="binding site" evidence="3">
    <location>
        <position position="286"/>
    </location>
    <ligand>
        <name>Zn(2+)</name>
        <dbReference type="ChEBI" id="CHEBI:29105"/>
        <label>2</label>
    </ligand>
</feature>
<dbReference type="EC" id="3.1.3.1" evidence="6"/>
<feature type="binding site" evidence="3">
    <location>
        <position position="48"/>
    </location>
    <ligand>
        <name>Mg(2+)</name>
        <dbReference type="ChEBI" id="CHEBI:18420"/>
    </ligand>
</feature>
<feature type="binding site" evidence="3">
    <location>
        <position position="277"/>
    </location>
    <ligand>
        <name>Mg(2+)</name>
        <dbReference type="ChEBI" id="CHEBI:18420"/>
    </ligand>
</feature>
<keyword evidence="3" id="KW-0479">Metal-binding</keyword>
<dbReference type="Proteomes" id="UP000008898">
    <property type="component" value="Chromosome"/>
</dbReference>
<feature type="chain" id="PRO_5003402429" evidence="5">
    <location>
        <begin position="27"/>
        <end position="469"/>
    </location>
</feature>
<dbReference type="STRING" id="63186.ZOBELLIA_4371"/>
<proteinExistence type="inferred from homology"/>
<dbReference type="CDD" id="cd16012">
    <property type="entry name" value="ALP"/>
    <property type="match status" value="1"/>
</dbReference>
<comment type="similarity">
    <text evidence="4">Belongs to the alkaline phosphatase family.</text>
</comment>
<dbReference type="InterPro" id="IPR017850">
    <property type="entry name" value="Alkaline_phosphatase_core_sf"/>
</dbReference>
<dbReference type="RefSeq" id="WP_013995694.1">
    <property type="nucleotide sequence ID" value="NC_015844.1"/>
</dbReference>
<dbReference type="Gene3D" id="3.40.720.10">
    <property type="entry name" value="Alkaline Phosphatase, subunit A"/>
    <property type="match status" value="1"/>
</dbReference>
<dbReference type="PANTHER" id="PTHR11596:SF5">
    <property type="entry name" value="ALKALINE PHOSPHATASE"/>
    <property type="match status" value="1"/>
</dbReference>
<feature type="binding site" evidence="3">
    <location>
        <position position="324"/>
    </location>
    <ligand>
        <name>Zn(2+)</name>
        <dbReference type="ChEBI" id="CHEBI:29105"/>
        <label>2</label>
    </ligand>
</feature>
<keyword evidence="6" id="KW-0378">Hydrolase</keyword>
<accession>G0L3M1</accession>
<dbReference type="KEGG" id="zga:ZOBELLIA_4371"/>
<dbReference type="OrthoDB" id="9794455at2"/>
<comment type="cofactor">
    <cofactor evidence="3">
        <name>Zn(2+)</name>
        <dbReference type="ChEBI" id="CHEBI:29105"/>
    </cofactor>
    <text evidence="3">Binds 2 Zn(2+) ions.</text>
</comment>
<dbReference type="PANTHER" id="PTHR11596">
    <property type="entry name" value="ALKALINE PHOSPHATASE"/>
    <property type="match status" value="1"/>
</dbReference>
<dbReference type="EMBL" id="FP476056">
    <property type="protein sequence ID" value="CAZ98506.1"/>
    <property type="molecule type" value="Genomic_DNA"/>
</dbReference>
<dbReference type="SUPFAM" id="SSF53649">
    <property type="entry name" value="Alkaline phosphatase-like"/>
    <property type="match status" value="1"/>
</dbReference>
<feature type="binding site" evidence="3">
    <location>
        <position position="325"/>
    </location>
    <ligand>
        <name>Zn(2+)</name>
        <dbReference type="ChEBI" id="CHEBI:29105"/>
        <label>2</label>
    </ligand>
</feature>
<evidence type="ECO:0000256" key="4">
    <source>
        <dbReference type="RuleBase" id="RU003946"/>
    </source>
</evidence>
<evidence type="ECO:0000256" key="1">
    <source>
        <dbReference type="ARBA" id="ARBA00022553"/>
    </source>
</evidence>
<evidence type="ECO:0000256" key="2">
    <source>
        <dbReference type="PIRSR" id="PIRSR601952-1"/>
    </source>
</evidence>
<evidence type="ECO:0000313" key="6">
    <source>
        <dbReference type="EMBL" id="CAZ98506.1"/>
    </source>
</evidence>
<dbReference type="PRINTS" id="PR00113">
    <property type="entry name" value="ALKPHPHTASE"/>
</dbReference>
<feature type="binding site" evidence="3">
    <location>
        <position position="282"/>
    </location>
    <ligand>
        <name>Zn(2+)</name>
        <dbReference type="ChEBI" id="CHEBI:29105"/>
        <label>2</label>
    </ligand>
</feature>
<gene>
    <name evidence="6" type="primary">phoA</name>
    <name evidence="6" type="ordered locus">zobellia_4371</name>
</gene>
<feature type="binding site" evidence="3">
    <location>
        <position position="429"/>
    </location>
    <ligand>
        <name>Zn(2+)</name>
        <dbReference type="ChEBI" id="CHEBI:29105"/>
        <label>2</label>
    </ligand>
</feature>
<dbReference type="PATRIC" id="fig|63186.3.peg.4289"/>
<feature type="binding site" evidence="3">
    <location>
        <position position="48"/>
    </location>
    <ligand>
        <name>Zn(2+)</name>
        <dbReference type="ChEBI" id="CHEBI:29105"/>
        <label>2</label>
    </ligand>
</feature>